<gene>
    <name evidence="1" type="ORF">ELAC_1244</name>
</gene>
<dbReference type="AlphaFoldDB" id="A0A0H5E5U0"/>
<evidence type="ECO:0000313" key="1">
    <source>
        <dbReference type="EMBL" id="CRX38585.1"/>
    </source>
</evidence>
<dbReference type="InterPro" id="IPR006597">
    <property type="entry name" value="Sel1-like"/>
</dbReference>
<proteinExistence type="predicted"/>
<dbReference type="PANTHER" id="PTHR11102">
    <property type="entry name" value="SEL-1-LIKE PROTEIN"/>
    <property type="match status" value="1"/>
</dbReference>
<dbReference type="Proteomes" id="UP000220251">
    <property type="component" value="Unassembled WGS sequence"/>
</dbReference>
<dbReference type="Pfam" id="PF08238">
    <property type="entry name" value="Sel1"/>
    <property type="match status" value="4"/>
</dbReference>
<organism evidence="1 2">
    <name type="scientific">Estrella lausannensis</name>
    <dbReference type="NCBI Taxonomy" id="483423"/>
    <lineage>
        <taxon>Bacteria</taxon>
        <taxon>Pseudomonadati</taxon>
        <taxon>Chlamydiota</taxon>
        <taxon>Chlamydiia</taxon>
        <taxon>Parachlamydiales</taxon>
        <taxon>Candidatus Criblamydiaceae</taxon>
        <taxon>Estrella</taxon>
    </lineage>
</organism>
<dbReference type="SUPFAM" id="SSF81901">
    <property type="entry name" value="HCP-like"/>
    <property type="match status" value="1"/>
</dbReference>
<accession>A0A0H5E5U0</accession>
<dbReference type="Gene3D" id="1.25.40.10">
    <property type="entry name" value="Tetratricopeptide repeat domain"/>
    <property type="match status" value="2"/>
</dbReference>
<dbReference type="EMBL" id="CWGJ01000012">
    <property type="protein sequence ID" value="CRX38585.1"/>
    <property type="molecule type" value="Genomic_DNA"/>
</dbReference>
<protein>
    <submittedName>
        <fullName evidence="1">Uncharacterized protein</fullName>
    </submittedName>
</protein>
<reference evidence="2" key="1">
    <citation type="submission" date="2015-06" db="EMBL/GenBank/DDBJ databases">
        <authorList>
            <person name="Bertelli C."/>
        </authorList>
    </citation>
    <scope>NUCLEOTIDE SEQUENCE [LARGE SCALE GENOMIC DNA]</scope>
    <source>
        <strain evidence="2">CRIB-30</strain>
    </source>
</reference>
<sequence length="317" mass="35441">MYGAALNDVRKLIYEGPVTQEQRQAGVDFLEDLLQQGFARSAFVLGLQQGYARSAAALAFLILKYPENSKNQQEDALNYYKRGAELGCAVCCFSVGQILCKNYPDGQKSAEVAYCWRVAAALGHPRARFNYAQYLLQGNGVEADPATALKLIEENAEILKQPEAEYKFAYELFSGEHMAKDLPRSYELFKRAAAKGHAAAEINLATSLFNGEGTAVNKPEACTLYKRCADRGNRVNCLKQSISSPVSCLAAYMSLKTYRVLMSFLKGRLQRDMLWQSSLLQGVYITERELLLINRRRVLYIRDAVIAAIEKLSIIML</sequence>
<evidence type="ECO:0000313" key="2">
    <source>
        <dbReference type="Proteomes" id="UP000220251"/>
    </source>
</evidence>
<dbReference type="InterPro" id="IPR011990">
    <property type="entry name" value="TPR-like_helical_dom_sf"/>
</dbReference>
<keyword evidence="2" id="KW-1185">Reference proteome</keyword>
<dbReference type="PANTHER" id="PTHR11102:SF160">
    <property type="entry name" value="ERAD-ASSOCIATED E3 UBIQUITIN-PROTEIN LIGASE COMPONENT HRD3"/>
    <property type="match status" value="1"/>
</dbReference>
<name>A0A0H5E5U0_9BACT</name>
<dbReference type="InterPro" id="IPR050767">
    <property type="entry name" value="Sel1_AlgK"/>
</dbReference>
<dbReference type="SMART" id="SM00671">
    <property type="entry name" value="SEL1"/>
    <property type="match status" value="4"/>
</dbReference>